<dbReference type="NCBIfam" id="NF009905">
    <property type="entry name" value="PRK13368.1"/>
    <property type="match status" value="1"/>
</dbReference>
<comment type="function">
    <text evidence="4">Activates KDO (a required 8-carbon sugar) for incorporation into bacterial lipopolysaccharide in Gram-negative bacteria.</text>
</comment>
<dbReference type="InterPro" id="IPR029044">
    <property type="entry name" value="Nucleotide-diphossugar_trans"/>
</dbReference>
<dbReference type="Gene3D" id="3.90.550.10">
    <property type="entry name" value="Spore Coat Polysaccharide Biosynthesis Protein SpsA, Chain A"/>
    <property type="match status" value="1"/>
</dbReference>
<evidence type="ECO:0000256" key="3">
    <source>
        <dbReference type="ARBA" id="ARBA00022985"/>
    </source>
</evidence>
<sequence length="247" mass="28443">MKIIAMIPARYEASRFSGKLMKDLEGKPVIVRTFEAVLSTKLFEQVYVVTDDDRIEEAITEVGGKVIRSKKEHQSGSDRIAEACENLEADLIVNIQGDEPFTERKNLEILLKTFAEDIEKQISVFSLMERLHNPEDISNPNNVKVVVNKKGDALYFSRAFIPFPRDENSEGIYFKHIGIYAYRKEALMQFTQLGESILEKTEKLEQLRYLENGFKIRLAETNIPTIGIDTEEDLQKARQLWRKSNHS</sequence>
<dbReference type="Proteomes" id="UP000038083">
    <property type="component" value="Unassembled WGS sequence"/>
</dbReference>
<organism evidence="5 6">
    <name type="scientific">Capnocytophaga cynodegmi</name>
    <dbReference type="NCBI Taxonomy" id="28189"/>
    <lineage>
        <taxon>Bacteria</taxon>
        <taxon>Pseudomonadati</taxon>
        <taxon>Bacteroidota</taxon>
        <taxon>Flavobacteriia</taxon>
        <taxon>Flavobacteriales</taxon>
        <taxon>Flavobacteriaceae</taxon>
        <taxon>Capnocytophaga</taxon>
    </lineage>
</organism>
<dbReference type="SUPFAM" id="SSF53448">
    <property type="entry name" value="Nucleotide-diphospho-sugar transferases"/>
    <property type="match status" value="1"/>
</dbReference>
<dbReference type="GO" id="GO:0009103">
    <property type="term" value="P:lipopolysaccharide biosynthetic process"/>
    <property type="evidence" value="ECO:0007669"/>
    <property type="project" value="UniProtKB-UniRule"/>
</dbReference>
<dbReference type="EMBL" id="CDOG01000030">
    <property type="protein sequence ID" value="CEN39431.1"/>
    <property type="molecule type" value="Genomic_DNA"/>
</dbReference>
<dbReference type="UniPathway" id="UPA00358">
    <property type="reaction ID" value="UER00476"/>
</dbReference>
<dbReference type="CDD" id="cd02517">
    <property type="entry name" value="CMP-KDO-Synthetase"/>
    <property type="match status" value="1"/>
</dbReference>
<gene>
    <name evidence="4 5" type="primary">kdsB</name>
    <name evidence="5" type="ORF">CCYN74_360001</name>
</gene>
<evidence type="ECO:0000256" key="1">
    <source>
        <dbReference type="ARBA" id="ARBA00022679"/>
    </source>
</evidence>
<evidence type="ECO:0000256" key="2">
    <source>
        <dbReference type="ARBA" id="ARBA00022695"/>
    </source>
</evidence>
<keyword evidence="4" id="KW-0963">Cytoplasm</keyword>
<dbReference type="InterPro" id="IPR004528">
    <property type="entry name" value="KdsB"/>
</dbReference>
<protein>
    <recommendedName>
        <fullName evidence="4">3-deoxy-manno-octulosonate cytidylyltransferase</fullName>
        <ecNumber evidence="4">2.7.7.38</ecNumber>
    </recommendedName>
    <alternativeName>
        <fullName evidence="4">CMP-2-keto-3-deoxyoctulosonic acid synthase</fullName>
        <shortName evidence="4">CKS</shortName>
        <shortName evidence="4">CMP-KDO synthase</shortName>
    </alternativeName>
</protein>
<accession>A0A0B7HI71</accession>
<dbReference type="RefSeq" id="WP_018278477.1">
    <property type="nucleotide sequence ID" value="NZ_CDOF01000017.1"/>
</dbReference>
<dbReference type="NCBIfam" id="TIGR00466">
    <property type="entry name" value="kdsB"/>
    <property type="match status" value="1"/>
</dbReference>
<dbReference type="GO" id="GO:0008690">
    <property type="term" value="F:3-deoxy-manno-octulosonate cytidylyltransferase activity"/>
    <property type="evidence" value="ECO:0007669"/>
    <property type="project" value="UniProtKB-UniRule"/>
</dbReference>
<dbReference type="PANTHER" id="PTHR42866:SF2">
    <property type="entry name" value="3-DEOXY-MANNO-OCTULOSONATE CYTIDYLYLTRANSFERASE, MITOCHONDRIAL"/>
    <property type="match status" value="1"/>
</dbReference>
<comment type="similarity">
    <text evidence="4">Belongs to the KdsB family.</text>
</comment>
<dbReference type="GO" id="GO:0033468">
    <property type="term" value="P:CMP-keto-3-deoxy-D-manno-octulosonic acid biosynthetic process"/>
    <property type="evidence" value="ECO:0007669"/>
    <property type="project" value="UniProtKB-UniRule"/>
</dbReference>
<keyword evidence="3 4" id="KW-0448">Lipopolysaccharide biosynthesis</keyword>
<dbReference type="PANTHER" id="PTHR42866">
    <property type="entry name" value="3-DEOXY-MANNO-OCTULOSONATE CYTIDYLYLTRANSFERASE"/>
    <property type="match status" value="1"/>
</dbReference>
<dbReference type="OrthoDB" id="9815559at2"/>
<dbReference type="Pfam" id="PF02348">
    <property type="entry name" value="CTP_transf_3"/>
    <property type="match status" value="1"/>
</dbReference>
<keyword evidence="2 4" id="KW-0548">Nucleotidyltransferase</keyword>
<reference evidence="5 6" key="1">
    <citation type="submission" date="2015-01" db="EMBL/GenBank/DDBJ databases">
        <authorList>
            <person name="Xiang T."/>
            <person name="Song Y."/>
            <person name="Huang L."/>
            <person name="Wang B."/>
            <person name="Wu P."/>
        </authorList>
    </citation>
    <scope>NUCLEOTIDE SEQUENCE [LARGE SCALE GENOMIC DNA]</scope>
    <source>
        <strain evidence="5 6">Ccy74</strain>
    </source>
</reference>
<comment type="catalytic activity">
    <reaction evidence="4">
        <text>3-deoxy-alpha-D-manno-oct-2-ulosonate + CTP = CMP-3-deoxy-beta-D-manno-octulosonate + diphosphate</text>
        <dbReference type="Rhea" id="RHEA:23448"/>
        <dbReference type="ChEBI" id="CHEBI:33019"/>
        <dbReference type="ChEBI" id="CHEBI:37563"/>
        <dbReference type="ChEBI" id="CHEBI:85986"/>
        <dbReference type="ChEBI" id="CHEBI:85987"/>
        <dbReference type="EC" id="2.7.7.38"/>
    </reaction>
</comment>
<evidence type="ECO:0000256" key="4">
    <source>
        <dbReference type="HAMAP-Rule" id="MF_00057"/>
    </source>
</evidence>
<dbReference type="InterPro" id="IPR003329">
    <property type="entry name" value="Cytidylyl_trans"/>
</dbReference>
<keyword evidence="1 4" id="KW-0808">Transferase</keyword>
<dbReference type="HAMAP" id="MF_00057">
    <property type="entry name" value="KdsB"/>
    <property type="match status" value="1"/>
</dbReference>
<dbReference type="NCBIfam" id="NF003952">
    <property type="entry name" value="PRK05450.1-5"/>
    <property type="match status" value="1"/>
</dbReference>
<evidence type="ECO:0000313" key="6">
    <source>
        <dbReference type="Proteomes" id="UP000038083"/>
    </source>
</evidence>
<dbReference type="GO" id="GO:0005829">
    <property type="term" value="C:cytosol"/>
    <property type="evidence" value="ECO:0007669"/>
    <property type="project" value="TreeGrafter"/>
</dbReference>
<proteinExistence type="inferred from homology"/>
<dbReference type="AlphaFoldDB" id="A0A0B7HI71"/>
<comment type="pathway">
    <text evidence="4">Nucleotide-sugar biosynthesis; CMP-3-deoxy-D-manno-octulosonate biosynthesis; CMP-3-deoxy-D-manno-octulosonate from 3-deoxy-D-manno-octulosonate and CTP: step 1/1.</text>
</comment>
<comment type="subcellular location">
    <subcellularLocation>
        <location evidence="4">Cytoplasm</location>
    </subcellularLocation>
</comment>
<name>A0A0B7HI71_9FLAO</name>
<evidence type="ECO:0000313" key="5">
    <source>
        <dbReference type="EMBL" id="CEN39431.1"/>
    </source>
</evidence>
<dbReference type="EC" id="2.7.7.38" evidence="4"/>